<keyword evidence="2" id="KW-1133">Transmembrane helix</keyword>
<dbReference type="EMBL" id="FOXV01000014">
    <property type="protein sequence ID" value="SFQ62680.1"/>
    <property type="molecule type" value="Genomic_DNA"/>
</dbReference>
<evidence type="ECO:0000256" key="2">
    <source>
        <dbReference type="SAM" id="Phobius"/>
    </source>
</evidence>
<feature type="region of interest" description="Disordered" evidence="1">
    <location>
        <begin position="1"/>
        <end position="25"/>
    </location>
</feature>
<dbReference type="Proteomes" id="UP000243106">
    <property type="component" value="Unassembled WGS sequence"/>
</dbReference>
<evidence type="ECO:0000313" key="4">
    <source>
        <dbReference type="Proteomes" id="UP000243106"/>
    </source>
</evidence>
<sequence>MAQSQTTAHIKDVESQAQQAAGNDNAALKAQIETLKADLASITDLLGEIGARRKDETVDAARARYESAKRDGERLYEDARHRANDAQDQALEAIRRQPATAIGIAVAAGFLAGLITSRK</sequence>
<proteinExistence type="predicted"/>
<protein>
    <submittedName>
        <fullName evidence="3">Membrane-anchored ribosome-binding protein, inhibits growth in stationary phase, ElaB/YqjD/DUF883 family</fullName>
    </submittedName>
</protein>
<organism evidence="3 4">
    <name type="scientific">Roseivivax halotolerans</name>
    <dbReference type="NCBI Taxonomy" id="93684"/>
    <lineage>
        <taxon>Bacteria</taxon>
        <taxon>Pseudomonadati</taxon>
        <taxon>Pseudomonadota</taxon>
        <taxon>Alphaproteobacteria</taxon>
        <taxon>Rhodobacterales</taxon>
        <taxon>Roseobacteraceae</taxon>
        <taxon>Roseivivax</taxon>
    </lineage>
</organism>
<keyword evidence="2" id="KW-0472">Membrane</keyword>
<gene>
    <name evidence="3" type="ORF">SAMN05421853_11431</name>
</gene>
<name>A0A1I6A232_9RHOB</name>
<evidence type="ECO:0000256" key="1">
    <source>
        <dbReference type="SAM" id="MobiDB-lite"/>
    </source>
</evidence>
<reference evidence="4" key="1">
    <citation type="submission" date="2016-10" db="EMBL/GenBank/DDBJ databases">
        <authorList>
            <person name="Varghese N."/>
            <person name="Submissions S."/>
        </authorList>
    </citation>
    <scope>NUCLEOTIDE SEQUENCE [LARGE SCALE GENOMIC DNA]</scope>
    <source>
        <strain evidence="4">JCM 10271</strain>
    </source>
</reference>
<dbReference type="RefSeq" id="WP_093014677.1">
    <property type="nucleotide sequence ID" value="NZ_FOXV01000014.1"/>
</dbReference>
<evidence type="ECO:0000313" key="3">
    <source>
        <dbReference type="EMBL" id="SFQ62680.1"/>
    </source>
</evidence>
<accession>A0A1I6A232</accession>
<keyword evidence="2" id="KW-0812">Transmembrane</keyword>
<dbReference type="AlphaFoldDB" id="A0A1I6A232"/>
<feature type="transmembrane region" description="Helical" evidence="2">
    <location>
        <begin position="99"/>
        <end position="117"/>
    </location>
</feature>
<keyword evidence="4" id="KW-1185">Reference proteome</keyword>
<dbReference type="STRING" id="93684.SAMN05421853_11431"/>